<dbReference type="Proteomes" id="UP001232148">
    <property type="component" value="Unassembled WGS sequence"/>
</dbReference>
<organism evidence="2 3">
    <name type="scientific">Colletotrichum zoysiae</name>
    <dbReference type="NCBI Taxonomy" id="1216348"/>
    <lineage>
        <taxon>Eukaryota</taxon>
        <taxon>Fungi</taxon>
        <taxon>Dikarya</taxon>
        <taxon>Ascomycota</taxon>
        <taxon>Pezizomycotina</taxon>
        <taxon>Sordariomycetes</taxon>
        <taxon>Hypocreomycetidae</taxon>
        <taxon>Glomerellales</taxon>
        <taxon>Glomerellaceae</taxon>
        <taxon>Colletotrichum</taxon>
        <taxon>Colletotrichum graminicola species complex</taxon>
    </lineage>
</organism>
<proteinExistence type="predicted"/>
<keyword evidence="1" id="KW-0812">Transmembrane</keyword>
<protein>
    <submittedName>
        <fullName evidence="2">Uncharacterized protein</fullName>
    </submittedName>
</protein>
<gene>
    <name evidence="2" type="ORF">LX32DRAFT_655887</name>
</gene>
<name>A0AAD9HB80_9PEZI</name>
<dbReference type="AlphaFoldDB" id="A0AAD9HB80"/>
<evidence type="ECO:0000313" key="2">
    <source>
        <dbReference type="EMBL" id="KAK2024909.1"/>
    </source>
</evidence>
<keyword evidence="1" id="KW-0472">Membrane</keyword>
<keyword evidence="1" id="KW-1133">Transmembrane helix</keyword>
<reference evidence="2" key="1">
    <citation type="submission" date="2021-06" db="EMBL/GenBank/DDBJ databases">
        <title>Comparative genomics, transcriptomics and evolutionary studies reveal genomic signatures of adaptation to plant cell wall in hemibiotrophic fungi.</title>
        <authorList>
            <consortium name="DOE Joint Genome Institute"/>
            <person name="Baroncelli R."/>
            <person name="Diaz J.F."/>
            <person name="Benocci T."/>
            <person name="Peng M."/>
            <person name="Battaglia E."/>
            <person name="Haridas S."/>
            <person name="Andreopoulos W."/>
            <person name="Labutti K."/>
            <person name="Pangilinan J."/>
            <person name="Floch G.L."/>
            <person name="Makela M.R."/>
            <person name="Henrissat B."/>
            <person name="Grigoriev I.V."/>
            <person name="Crouch J.A."/>
            <person name="De Vries R.P."/>
            <person name="Sukno S.A."/>
            <person name="Thon M.R."/>
        </authorList>
    </citation>
    <scope>NUCLEOTIDE SEQUENCE</scope>
    <source>
        <strain evidence="2">MAFF235873</strain>
    </source>
</reference>
<keyword evidence="3" id="KW-1185">Reference proteome</keyword>
<dbReference type="EMBL" id="MU842951">
    <property type="protein sequence ID" value="KAK2024909.1"/>
    <property type="molecule type" value="Genomic_DNA"/>
</dbReference>
<evidence type="ECO:0000256" key="1">
    <source>
        <dbReference type="SAM" id="Phobius"/>
    </source>
</evidence>
<comment type="caution">
    <text evidence="2">The sequence shown here is derived from an EMBL/GenBank/DDBJ whole genome shotgun (WGS) entry which is preliminary data.</text>
</comment>
<feature type="transmembrane region" description="Helical" evidence="1">
    <location>
        <begin position="6"/>
        <end position="25"/>
    </location>
</feature>
<accession>A0AAD9HB80</accession>
<sequence length="156" mass="18807">MPYYLSLYKGTIINLVYIIKLFIILKKNYKDKLKITIKGIIINSLIIKRRLYKTKGEVSNKLEGLPRLIVTSYYYNLKRTIYIIKRFKKVYKKLLTIIVYRTLTSIIIYNKASKYYIVNYNTIFNTKDSTEGSLWRKPRTTLRFQFRFRNADDDSR</sequence>
<evidence type="ECO:0000313" key="3">
    <source>
        <dbReference type="Proteomes" id="UP001232148"/>
    </source>
</evidence>